<dbReference type="Proteomes" id="UP000435112">
    <property type="component" value="Unassembled WGS sequence"/>
</dbReference>
<keyword evidence="1" id="KW-0732">Signal</keyword>
<evidence type="ECO:0000313" key="6">
    <source>
        <dbReference type="Proteomes" id="UP000434957"/>
    </source>
</evidence>
<dbReference type="EMBL" id="QXFV01003427">
    <property type="protein sequence ID" value="KAE8976863.1"/>
    <property type="molecule type" value="Genomic_DNA"/>
</dbReference>
<evidence type="ECO:0000313" key="3">
    <source>
        <dbReference type="EMBL" id="KAE8976863.1"/>
    </source>
</evidence>
<evidence type="ECO:0000313" key="2">
    <source>
        <dbReference type="EMBL" id="KAE8966165.1"/>
    </source>
</evidence>
<name>A0A6A3HB11_9STRA</name>
<evidence type="ECO:0000256" key="1">
    <source>
        <dbReference type="SAM" id="SignalP"/>
    </source>
</evidence>
<dbReference type="AlphaFoldDB" id="A0A6A3HB11"/>
<feature type="signal peptide" evidence="1">
    <location>
        <begin position="1"/>
        <end position="23"/>
    </location>
</feature>
<dbReference type="Proteomes" id="UP000429607">
    <property type="component" value="Unassembled WGS sequence"/>
</dbReference>
<sequence>MQPYCVLVIALVACVADVPVGVGASLTASTSSIENPNDVRARMLLREGGEDGEERIDTSPSLLSKLENALTGFTRKDNTPPEVRGWMKKKKTPDDVFKALKLDDELETVLDNEKLHLWVDFVNKFNKKNRGEREVTILGMLTKTYGDEALAKMLETAKQNPSTVWLATKLQNEQQIVWMLNGLSPDFVFKWFKLDKGTLEELLSNPALGGWYHFFHGLNQFNPDRDVTMITKFVDTYGDIPLAKAISAAMKDGDMQLVVSRLQEAQFQKWRLDGRDPGAISKLLLKDRMGWKNQGIFRAYNTFYEGANKVDDLDTSVAVASLRRS</sequence>
<protein>
    <recommendedName>
        <fullName evidence="8">RxLR effector protein</fullName>
    </recommendedName>
</protein>
<dbReference type="Proteomes" id="UP000434957">
    <property type="component" value="Unassembled WGS sequence"/>
</dbReference>
<evidence type="ECO:0000313" key="5">
    <source>
        <dbReference type="Proteomes" id="UP000429607"/>
    </source>
</evidence>
<evidence type="ECO:0000313" key="4">
    <source>
        <dbReference type="EMBL" id="KAE9288177.1"/>
    </source>
</evidence>
<accession>A0A6A3HB11</accession>
<dbReference type="EMBL" id="QXFT01003205">
    <property type="protein sequence ID" value="KAE9288177.1"/>
    <property type="molecule type" value="Genomic_DNA"/>
</dbReference>
<dbReference type="EMBL" id="QXFU01004988">
    <property type="protein sequence ID" value="KAE8966165.1"/>
    <property type="molecule type" value="Genomic_DNA"/>
</dbReference>
<organism evidence="2 7">
    <name type="scientific">Phytophthora rubi</name>
    <dbReference type="NCBI Taxonomy" id="129364"/>
    <lineage>
        <taxon>Eukaryota</taxon>
        <taxon>Sar</taxon>
        <taxon>Stramenopiles</taxon>
        <taxon>Oomycota</taxon>
        <taxon>Peronosporomycetes</taxon>
        <taxon>Peronosporales</taxon>
        <taxon>Peronosporaceae</taxon>
        <taxon>Phytophthora</taxon>
    </lineage>
</organism>
<evidence type="ECO:0000313" key="7">
    <source>
        <dbReference type="Proteomes" id="UP000435112"/>
    </source>
</evidence>
<feature type="chain" id="PRO_5036164118" description="RxLR effector protein" evidence="1">
    <location>
        <begin position="24"/>
        <end position="325"/>
    </location>
</feature>
<dbReference type="OrthoDB" id="101504at2759"/>
<reference evidence="5 7" key="1">
    <citation type="submission" date="2018-09" db="EMBL/GenBank/DDBJ databases">
        <title>Genomic investigation of the strawberry pathogen Phytophthora fragariae indicates pathogenicity is determined by transcriptional variation in three key races.</title>
        <authorList>
            <person name="Adams T.M."/>
            <person name="Armitage A.D."/>
            <person name="Sobczyk M.K."/>
            <person name="Bates H.J."/>
            <person name="Dunwell J.M."/>
            <person name="Nellist C.F."/>
            <person name="Harrison R.J."/>
        </authorList>
    </citation>
    <scope>NUCLEOTIDE SEQUENCE [LARGE SCALE GENOMIC DNA]</scope>
    <source>
        <strain evidence="3 5">SCRP249</strain>
        <strain evidence="2 7">SCRP324</strain>
        <strain evidence="4 6">SCRP333</strain>
    </source>
</reference>
<keyword evidence="6" id="KW-1185">Reference proteome</keyword>
<comment type="caution">
    <text evidence="2">The sequence shown here is derived from an EMBL/GenBank/DDBJ whole genome shotgun (WGS) entry which is preliminary data.</text>
</comment>
<proteinExistence type="predicted"/>
<gene>
    <name evidence="3" type="ORF">PR001_g25294</name>
    <name evidence="2" type="ORF">PR002_g28451</name>
    <name evidence="4" type="ORF">PR003_g25866</name>
</gene>
<evidence type="ECO:0008006" key="8">
    <source>
        <dbReference type="Google" id="ProtNLM"/>
    </source>
</evidence>